<dbReference type="AlphaFoldDB" id="A0AB34GJ08"/>
<gene>
    <name evidence="2" type="ORF">J1605_011809</name>
</gene>
<accession>A0AB34GJ08</accession>
<comment type="caution">
    <text evidence="2">The sequence shown here is derived from an EMBL/GenBank/DDBJ whole genome shotgun (WGS) entry which is preliminary data.</text>
</comment>
<evidence type="ECO:0000313" key="2">
    <source>
        <dbReference type="EMBL" id="KAJ8780206.1"/>
    </source>
</evidence>
<sequence>MAGRSENPALRLPGQEWPPDPPPTPRRSAPVTVHLAVTVTNSVFFINTLSWQPHAAPLAVLGKVPGIRNPSLGLSLQPPHLANRPPGPFLHPSLSGSVTGPGVSASYASISVTELRGPKSKIKVSAGLRPLQRLQGTVLPAFFSLWWL</sequence>
<protein>
    <submittedName>
        <fullName evidence="2">Uncharacterized protein</fullName>
    </submittedName>
</protein>
<evidence type="ECO:0000313" key="3">
    <source>
        <dbReference type="Proteomes" id="UP001159641"/>
    </source>
</evidence>
<proteinExistence type="predicted"/>
<dbReference type="Proteomes" id="UP001159641">
    <property type="component" value="Unassembled WGS sequence"/>
</dbReference>
<reference evidence="2 3" key="1">
    <citation type="submission" date="2022-11" db="EMBL/GenBank/DDBJ databases">
        <title>Whole genome sequence of Eschrichtius robustus ER-17-0199.</title>
        <authorList>
            <person name="Bruniche-Olsen A."/>
            <person name="Black A.N."/>
            <person name="Fields C.J."/>
            <person name="Walden K."/>
            <person name="Dewoody J.A."/>
        </authorList>
    </citation>
    <scope>NUCLEOTIDE SEQUENCE [LARGE SCALE GENOMIC DNA]</scope>
    <source>
        <strain evidence="2">ER-17-0199</strain>
        <tissue evidence="2">Blubber</tissue>
    </source>
</reference>
<feature type="region of interest" description="Disordered" evidence="1">
    <location>
        <begin position="1"/>
        <end position="29"/>
    </location>
</feature>
<keyword evidence="3" id="KW-1185">Reference proteome</keyword>
<organism evidence="2 3">
    <name type="scientific">Eschrichtius robustus</name>
    <name type="common">California gray whale</name>
    <name type="synonym">Eschrichtius gibbosus</name>
    <dbReference type="NCBI Taxonomy" id="9764"/>
    <lineage>
        <taxon>Eukaryota</taxon>
        <taxon>Metazoa</taxon>
        <taxon>Chordata</taxon>
        <taxon>Craniata</taxon>
        <taxon>Vertebrata</taxon>
        <taxon>Euteleostomi</taxon>
        <taxon>Mammalia</taxon>
        <taxon>Eutheria</taxon>
        <taxon>Laurasiatheria</taxon>
        <taxon>Artiodactyla</taxon>
        <taxon>Whippomorpha</taxon>
        <taxon>Cetacea</taxon>
        <taxon>Mysticeti</taxon>
        <taxon>Eschrichtiidae</taxon>
        <taxon>Eschrichtius</taxon>
    </lineage>
</organism>
<dbReference type="EMBL" id="JAIQCJ010002164">
    <property type="protein sequence ID" value="KAJ8780206.1"/>
    <property type="molecule type" value="Genomic_DNA"/>
</dbReference>
<name>A0AB34GJ08_ESCRO</name>
<evidence type="ECO:0000256" key="1">
    <source>
        <dbReference type="SAM" id="MobiDB-lite"/>
    </source>
</evidence>
<feature type="compositionally biased region" description="Pro residues" evidence="1">
    <location>
        <begin position="16"/>
        <end position="25"/>
    </location>
</feature>